<dbReference type="EMBL" id="PKMF04000384">
    <property type="protein sequence ID" value="KAK7834663.1"/>
    <property type="molecule type" value="Genomic_DNA"/>
</dbReference>
<keyword evidence="3" id="KW-0809">Transit peptide</keyword>
<dbReference type="Proteomes" id="UP000237347">
    <property type="component" value="Unassembled WGS sequence"/>
</dbReference>
<evidence type="ECO:0000256" key="1">
    <source>
        <dbReference type="ARBA" id="ARBA00007692"/>
    </source>
</evidence>
<comment type="caution">
    <text evidence="4">The sequence shown here is derived from an EMBL/GenBank/DDBJ whole genome shotgun (WGS) entry which is preliminary data.</text>
</comment>
<dbReference type="Gene3D" id="1.25.70.10">
    <property type="entry name" value="Transcription termination factor 3, mitochondrial"/>
    <property type="match status" value="1"/>
</dbReference>
<sequence>MDYLRQLGMENLSSPSNLSAYLLNTRAERLREKIGFLKSIGFSHEEAARACFRLPAMFGYSIDNKMWSKFMYLVDKRKIGVWKN</sequence>
<keyword evidence="2" id="KW-0806">Transcription termination</keyword>
<dbReference type="GO" id="GO:0003676">
    <property type="term" value="F:nucleic acid binding"/>
    <property type="evidence" value="ECO:0007669"/>
    <property type="project" value="InterPro"/>
</dbReference>
<gene>
    <name evidence="4" type="ORF">CFP56_024574</name>
</gene>
<proteinExistence type="inferred from homology"/>
<dbReference type="Pfam" id="PF02536">
    <property type="entry name" value="mTERF"/>
    <property type="match status" value="1"/>
</dbReference>
<protein>
    <submittedName>
        <fullName evidence="4">Uncharacterized protein</fullName>
    </submittedName>
</protein>
<name>A0AAW0K635_QUESU</name>
<accession>A0AAW0K635</accession>
<keyword evidence="2" id="KW-0804">Transcription</keyword>
<keyword evidence="5" id="KW-1185">Reference proteome</keyword>
<dbReference type="GO" id="GO:0006353">
    <property type="term" value="P:DNA-templated transcription termination"/>
    <property type="evidence" value="ECO:0007669"/>
    <property type="project" value="UniProtKB-KW"/>
</dbReference>
<evidence type="ECO:0000256" key="3">
    <source>
        <dbReference type="ARBA" id="ARBA00022946"/>
    </source>
</evidence>
<dbReference type="InterPro" id="IPR038538">
    <property type="entry name" value="MTERF_sf"/>
</dbReference>
<organism evidence="4 5">
    <name type="scientific">Quercus suber</name>
    <name type="common">Cork oak</name>
    <dbReference type="NCBI Taxonomy" id="58331"/>
    <lineage>
        <taxon>Eukaryota</taxon>
        <taxon>Viridiplantae</taxon>
        <taxon>Streptophyta</taxon>
        <taxon>Embryophyta</taxon>
        <taxon>Tracheophyta</taxon>
        <taxon>Spermatophyta</taxon>
        <taxon>Magnoliopsida</taxon>
        <taxon>eudicotyledons</taxon>
        <taxon>Gunneridae</taxon>
        <taxon>Pentapetalae</taxon>
        <taxon>rosids</taxon>
        <taxon>fabids</taxon>
        <taxon>Fagales</taxon>
        <taxon>Fagaceae</taxon>
        <taxon>Quercus</taxon>
    </lineage>
</organism>
<evidence type="ECO:0000313" key="4">
    <source>
        <dbReference type="EMBL" id="KAK7834663.1"/>
    </source>
</evidence>
<comment type="similarity">
    <text evidence="1">Belongs to the mTERF family.</text>
</comment>
<evidence type="ECO:0000313" key="5">
    <source>
        <dbReference type="Proteomes" id="UP000237347"/>
    </source>
</evidence>
<dbReference type="InterPro" id="IPR003690">
    <property type="entry name" value="MTERF"/>
</dbReference>
<evidence type="ECO:0000256" key="2">
    <source>
        <dbReference type="ARBA" id="ARBA00022472"/>
    </source>
</evidence>
<keyword evidence="2" id="KW-0805">Transcription regulation</keyword>
<reference evidence="4 5" key="1">
    <citation type="journal article" date="2018" name="Sci. Data">
        <title>The draft genome sequence of cork oak.</title>
        <authorList>
            <person name="Ramos A.M."/>
            <person name="Usie A."/>
            <person name="Barbosa P."/>
            <person name="Barros P.M."/>
            <person name="Capote T."/>
            <person name="Chaves I."/>
            <person name="Simoes F."/>
            <person name="Abreu I."/>
            <person name="Carrasquinho I."/>
            <person name="Faro C."/>
            <person name="Guimaraes J.B."/>
            <person name="Mendonca D."/>
            <person name="Nobrega F."/>
            <person name="Rodrigues L."/>
            <person name="Saibo N.J.M."/>
            <person name="Varela M.C."/>
            <person name="Egas C."/>
            <person name="Matos J."/>
            <person name="Miguel C.M."/>
            <person name="Oliveira M.M."/>
            <person name="Ricardo C.P."/>
            <person name="Goncalves S."/>
        </authorList>
    </citation>
    <scope>NUCLEOTIDE SEQUENCE [LARGE SCALE GENOMIC DNA]</scope>
    <source>
        <strain evidence="5">cv. HL8</strain>
    </source>
</reference>
<dbReference type="AlphaFoldDB" id="A0AAW0K635"/>